<organism evidence="1">
    <name type="scientific">Octopus bimaculoides</name>
    <name type="common">California two-spotted octopus</name>
    <dbReference type="NCBI Taxonomy" id="37653"/>
    <lineage>
        <taxon>Eukaryota</taxon>
        <taxon>Metazoa</taxon>
        <taxon>Spiralia</taxon>
        <taxon>Lophotrochozoa</taxon>
        <taxon>Mollusca</taxon>
        <taxon>Cephalopoda</taxon>
        <taxon>Coleoidea</taxon>
        <taxon>Octopodiformes</taxon>
        <taxon>Octopoda</taxon>
        <taxon>Incirrata</taxon>
        <taxon>Octopodidae</taxon>
        <taxon>Octopus</taxon>
    </lineage>
</organism>
<dbReference type="EMBL" id="KQ425175">
    <property type="protein sequence ID" value="KOF69845.1"/>
    <property type="molecule type" value="Genomic_DNA"/>
</dbReference>
<gene>
    <name evidence="1" type="ORF">OCBIM_22003999mg</name>
</gene>
<reference evidence="1" key="1">
    <citation type="submission" date="2015-07" db="EMBL/GenBank/DDBJ databases">
        <title>MeaNS - Measles Nucleotide Surveillance Program.</title>
        <authorList>
            <person name="Tran T."/>
            <person name="Druce J."/>
        </authorList>
    </citation>
    <scope>NUCLEOTIDE SEQUENCE</scope>
    <source>
        <strain evidence="1">UCB-OBI-ISO-001</strain>
        <tissue evidence="1">Gonad</tissue>
    </source>
</reference>
<protein>
    <submittedName>
        <fullName evidence="1">Uncharacterized protein</fullName>
    </submittedName>
</protein>
<evidence type="ECO:0000313" key="1">
    <source>
        <dbReference type="EMBL" id="KOF69845.1"/>
    </source>
</evidence>
<proteinExistence type="predicted"/>
<sequence length="58" mass="6901">MKRRHLVVDVRWLRRRFADECIASLHARSHYTGMCCRIGYAYTPDKTMRHLDHTGPTN</sequence>
<name>A0A0L8FZQ6_OCTBM</name>
<dbReference type="AlphaFoldDB" id="A0A0L8FZQ6"/>
<accession>A0A0L8FZQ6</accession>